<dbReference type="InterPro" id="IPR019313">
    <property type="entry name" value="Mediator_Med17"/>
</dbReference>
<dbReference type="Pfam" id="PF10156">
    <property type="entry name" value="Med17"/>
    <property type="match status" value="1"/>
</dbReference>
<dbReference type="PANTHER" id="PTHR13114:SF7">
    <property type="entry name" value="MEDIATOR OF RNA POLYMERASE II TRANSCRIPTION SUBUNIT 17"/>
    <property type="match status" value="1"/>
</dbReference>
<reference evidence="10" key="1">
    <citation type="journal article" date="2020" name="Fungal Divers.">
        <title>Resolving the Mortierellaceae phylogeny through synthesis of multi-gene phylogenetics and phylogenomics.</title>
        <authorList>
            <person name="Vandepol N."/>
            <person name="Liber J."/>
            <person name="Desiro A."/>
            <person name="Na H."/>
            <person name="Kennedy M."/>
            <person name="Barry K."/>
            <person name="Grigoriev I.V."/>
            <person name="Miller A.N."/>
            <person name="O'Donnell K."/>
            <person name="Stajich J.E."/>
            <person name="Bonito G."/>
        </authorList>
    </citation>
    <scope>NUCLEOTIDE SEQUENCE</scope>
    <source>
        <strain evidence="10">NVP1</strain>
    </source>
</reference>
<evidence type="ECO:0000256" key="1">
    <source>
        <dbReference type="ARBA" id="ARBA00004123"/>
    </source>
</evidence>
<dbReference type="GO" id="GO:0006357">
    <property type="term" value="P:regulation of transcription by RNA polymerase II"/>
    <property type="evidence" value="ECO:0007669"/>
    <property type="project" value="InterPro"/>
</dbReference>
<keyword evidence="5 8" id="KW-0804">Transcription</keyword>
<evidence type="ECO:0000256" key="3">
    <source>
        <dbReference type="ARBA" id="ARBA00019610"/>
    </source>
</evidence>
<evidence type="ECO:0000256" key="8">
    <source>
        <dbReference type="RuleBase" id="RU364140"/>
    </source>
</evidence>
<evidence type="ECO:0000256" key="9">
    <source>
        <dbReference type="SAM" id="MobiDB-lite"/>
    </source>
</evidence>
<comment type="subunit">
    <text evidence="8">Component of the Mediator complex.</text>
</comment>
<dbReference type="AlphaFoldDB" id="A0A9P5STI2"/>
<comment type="caution">
    <text evidence="10">The sequence shown here is derived from an EMBL/GenBank/DDBJ whole genome shotgun (WGS) entry which is preliminary data.</text>
</comment>
<name>A0A9P5STI2_9FUNG</name>
<dbReference type="GO" id="GO:0070847">
    <property type="term" value="C:core mediator complex"/>
    <property type="evidence" value="ECO:0007669"/>
    <property type="project" value="TreeGrafter"/>
</dbReference>
<evidence type="ECO:0000256" key="7">
    <source>
        <dbReference type="ARBA" id="ARBA00032014"/>
    </source>
</evidence>
<comment type="function">
    <text evidence="8">Component of the Mediator complex, a coactivator involved in the regulated transcription of nearly all RNA polymerase II-dependent genes. Mediator functions as a bridge to convey information from gene-specific regulatory proteins to the basal RNA polymerase II transcription machinery. Mediator is recruited to promoters by direct interactions with regulatory proteins and serves as a scaffold for the assembly of a functional preinitiation complex with RNA polymerase II and the general transcription factors.</text>
</comment>
<dbReference type="GO" id="GO:0003712">
    <property type="term" value="F:transcription coregulator activity"/>
    <property type="evidence" value="ECO:0007669"/>
    <property type="project" value="InterPro"/>
</dbReference>
<keyword evidence="6 8" id="KW-0539">Nucleus</keyword>
<keyword evidence="11" id="KW-1185">Reference proteome</keyword>
<keyword evidence="8" id="KW-0010">Activator</keyword>
<dbReference type="Proteomes" id="UP000696485">
    <property type="component" value="Unassembled WGS sequence"/>
</dbReference>
<proteinExistence type="inferred from homology"/>
<organism evidence="10 11">
    <name type="scientific">Podila minutissima</name>
    <dbReference type="NCBI Taxonomy" id="64525"/>
    <lineage>
        <taxon>Eukaryota</taxon>
        <taxon>Fungi</taxon>
        <taxon>Fungi incertae sedis</taxon>
        <taxon>Mucoromycota</taxon>
        <taxon>Mortierellomycotina</taxon>
        <taxon>Mortierellomycetes</taxon>
        <taxon>Mortierellales</taxon>
        <taxon>Mortierellaceae</taxon>
        <taxon>Podila</taxon>
    </lineage>
</organism>
<dbReference type="EMBL" id="JAAAUY010000004">
    <property type="protein sequence ID" value="KAF9338274.1"/>
    <property type="molecule type" value="Genomic_DNA"/>
</dbReference>
<gene>
    <name evidence="8" type="primary">MED17</name>
    <name evidence="10" type="ORF">BG006_006616</name>
</gene>
<sequence length="685" mass="75568">MSDQPEQKRIKLFMERSIERLPFDITDKGEELYIPDGDPSEKLKRKIKTIVDLAGDHYDDFTENLPKPQEPGQDENASETATGAKKEVVIAENVDQPSSTPVILASINAQRVTTPQGVYGKLWHAQGEIRIALDVLTTIIASYQTANIKDSQQYPLPPGTLKCEYVTKATVPLSNQISSEKLALGSKKNHLRKASQILMQGADNLKKVMENEDQFWEGALRLRKNNWSIGSKSGGAAPRVNRLGTGSQLSVYYGFGDVGSLHGDRNYAVADLIRSQVPLDSDATNSNIELFIPNQTGKVIVVSLLVKEARIMTNSVSIVDNEIFLPINDELELKISHRKPTDAELSIPPTENANSNKDNQLCSSLAGTADIFRYAMQLIQHRRYRQNIKERSDSFFKSSRPGSGRAPGSFRQFQIALTQRPTNMLSTALQTLQYYTFSRRIREVLAKVSRSLGDSWWEPVSIHSVDIKPPTPSPAVTQGAVSAGSSAPVSGLASTANKAPNYSMGAAVSIRVGQTSGSLRFVFEKTLEQELAVRAIRKICEIVNSIENWTGQPEGGMPSPRFVIDIDKRCVGVFQIPVKANGYGHGRPIQSATVILQLYMKSGEPTTIGLTCTQGGMSKTIRLHLEDELRHFSSGLDLDSDIVHPHDDSFTFTQHSTFSTQGSPLQSTEGFRSWLQQKIRGQLAI</sequence>
<keyword evidence="4 8" id="KW-0805">Transcription regulation</keyword>
<dbReference type="PANTHER" id="PTHR13114">
    <property type="entry name" value="MEDIATOR OF RNA POLYMERASE II TRANSCRIPTION SUBUNIT 17"/>
    <property type="match status" value="1"/>
</dbReference>
<evidence type="ECO:0000313" key="11">
    <source>
        <dbReference type="Proteomes" id="UP000696485"/>
    </source>
</evidence>
<evidence type="ECO:0000256" key="2">
    <source>
        <dbReference type="ARBA" id="ARBA00005635"/>
    </source>
</evidence>
<comment type="similarity">
    <text evidence="2 8">Belongs to the Mediator complex subunit 17 family.</text>
</comment>
<accession>A0A9P5STI2</accession>
<dbReference type="GO" id="GO:0016592">
    <property type="term" value="C:mediator complex"/>
    <property type="evidence" value="ECO:0007669"/>
    <property type="project" value="InterPro"/>
</dbReference>
<evidence type="ECO:0000256" key="4">
    <source>
        <dbReference type="ARBA" id="ARBA00023015"/>
    </source>
</evidence>
<comment type="subcellular location">
    <subcellularLocation>
        <location evidence="1 8">Nucleus</location>
    </subcellularLocation>
</comment>
<feature type="region of interest" description="Disordered" evidence="9">
    <location>
        <begin position="59"/>
        <end position="82"/>
    </location>
</feature>
<evidence type="ECO:0000256" key="6">
    <source>
        <dbReference type="ARBA" id="ARBA00023242"/>
    </source>
</evidence>
<evidence type="ECO:0000313" key="10">
    <source>
        <dbReference type="EMBL" id="KAF9338274.1"/>
    </source>
</evidence>
<protein>
    <recommendedName>
        <fullName evidence="3 8">Mediator of RNA polymerase II transcription subunit 17</fullName>
    </recommendedName>
    <alternativeName>
        <fullName evidence="7 8">Mediator complex subunit 17</fullName>
    </alternativeName>
</protein>
<evidence type="ECO:0000256" key="5">
    <source>
        <dbReference type="ARBA" id="ARBA00023163"/>
    </source>
</evidence>